<dbReference type="InterPro" id="IPR050121">
    <property type="entry name" value="Cytochrome_P450_monoxygenase"/>
</dbReference>
<keyword evidence="4" id="KW-0560">Oxidoreductase</keyword>
<dbReference type="SUPFAM" id="SSF48264">
    <property type="entry name" value="Cytochrome P450"/>
    <property type="match status" value="1"/>
</dbReference>
<dbReference type="Proteomes" id="UP000249363">
    <property type="component" value="Unassembled WGS sequence"/>
</dbReference>
<evidence type="ECO:0008006" key="9">
    <source>
        <dbReference type="Google" id="ProtNLM"/>
    </source>
</evidence>
<dbReference type="Gene3D" id="1.10.630.10">
    <property type="entry name" value="Cytochrome P450"/>
    <property type="match status" value="1"/>
</dbReference>
<dbReference type="Pfam" id="PF00067">
    <property type="entry name" value="p450"/>
    <property type="match status" value="1"/>
</dbReference>
<evidence type="ECO:0000313" key="8">
    <source>
        <dbReference type="Proteomes" id="UP000249363"/>
    </source>
</evidence>
<gene>
    <name evidence="7" type="ORF">BHQ10_000131</name>
</gene>
<dbReference type="PRINTS" id="PR00385">
    <property type="entry name" value="P450"/>
</dbReference>
<dbReference type="GO" id="GO:0005506">
    <property type="term" value="F:iron ion binding"/>
    <property type="evidence" value="ECO:0007669"/>
    <property type="project" value="InterPro"/>
</dbReference>
<accession>A0A364KKP9</accession>
<evidence type="ECO:0000313" key="7">
    <source>
        <dbReference type="EMBL" id="RAO64119.1"/>
    </source>
</evidence>
<dbReference type="PANTHER" id="PTHR24305:SF223">
    <property type="entry name" value="CYTOCHROME P450-DIT2"/>
    <property type="match status" value="1"/>
</dbReference>
<protein>
    <recommendedName>
        <fullName evidence="9">Cytochrome P450</fullName>
    </recommendedName>
</protein>
<dbReference type="GO" id="GO:0020037">
    <property type="term" value="F:heme binding"/>
    <property type="evidence" value="ECO:0007669"/>
    <property type="project" value="InterPro"/>
</dbReference>
<sequence>MKPGIVKKFDLMPIQKKAVKLVEKLKKDQTQSGPHTGIFVMPWLAKFTQDVMSLCFFSLDLQALDEPLVSYERLLSEIIPSMFNRWYMYFPILDKVGRFLEPRKSAFKNIENFDRLLDGVMSHASRNPEKQSDVVSFRLKQALDSGQINLDQYQANLRMMFMVGHDNTEFLLTSAMWELGKRTDVQDRIRNEASGIPHTGSGVEIMSSLPYLTSVIYELLRLYAPVASMINHSVSQPGYLGGKIFVQPGPYIGWNSYAIHTNPHFWGPDAHKFKPERWGSTISEIQTNVRRHTAKGNYIPFSMHSRKCLGQGLALSETKIALFELAKRIKWTVDPTYQLKMSGVS</sequence>
<keyword evidence="3 6" id="KW-0479">Metal-binding</keyword>
<dbReference type="InterPro" id="IPR002403">
    <property type="entry name" value="Cyt_P450_E_grp-IV"/>
</dbReference>
<dbReference type="InterPro" id="IPR001128">
    <property type="entry name" value="Cyt_P450"/>
</dbReference>
<comment type="caution">
    <text evidence="7">The sequence shown here is derived from an EMBL/GenBank/DDBJ whole genome shotgun (WGS) entry which is preliminary data.</text>
</comment>
<dbReference type="AlphaFoldDB" id="A0A364KKP9"/>
<evidence type="ECO:0000256" key="4">
    <source>
        <dbReference type="ARBA" id="ARBA00023002"/>
    </source>
</evidence>
<comment type="similarity">
    <text evidence="2">Belongs to the cytochrome P450 family.</text>
</comment>
<evidence type="ECO:0000256" key="1">
    <source>
        <dbReference type="ARBA" id="ARBA00001971"/>
    </source>
</evidence>
<dbReference type="OrthoDB" id="1470350at2759"/>
<dbReference type="GO" id="GO:0016705">
    <property type="term" value="F:oxidoreductase activity, acting on paired donors, with incorporation or reduction of molecular oxygen"/>
    <property type="evidence" value="ECO:0007669"/>
    <property type="project" value="InterPro"/>
</dbReference>
<dbReference type="GeneID" id="63789348"/>
<evidence type="ECO:0000256" key="2">
    <source>
        <dbReference type="ARBA" id="ARBA00010617"/>
    </source>
</evidence>
<dbReference type="InterPro" id="IPR036396">
    <property type="entry name" value="Cyt_P450_sf"/>
</dbReference>
<dbReference type="EMBL" id="MIKG01000001">
    <property type="protein sequence ID" value="RAO64119.1"/>
    <property type="molecule type" value="Genomic_DNA"/>
</dbReference>
<dbReference type="PRINTS" id="PR00465">
    <property type="entry name" value="EP450IV"/>
</dbReference>
<evidence type="ECO:0000256" key="6">
    <source>
        <dbReference type="PIRSR" id="PIRSR602403-1"/>
    </source>
</evidence>
<reference evidence="7 8" key="1">
    <citation type="journal article" date="2017" name="Biotechnol. Biofuels">
        <title>Differential beta-glucosidase expression as a function of carbon source availability in Talaromyces amestolkiae: a genomic and proteomic approach.</title>
        <authorList>
            <person name="de Eugenio L.I."/>
            <person name="Mendez-Liter J.A."/>
            <person name="Nieto-Dominguez M."/>
            <person name="Alonso L."/>
            <person name="Gil-Munoz J."/>
            <person name="Barriuso J."/>
            <person name="Prieto A."/>
            <person name="Martinez M.J."/>
        </authorList>
    </citation>
    <scope>NUCLEOTIDE SEQUENCE [LARGE SCALE GENOMIC DNA]</scope>
    <source>
        <strain evidence="7 8">CIB</strain>
    </source>
</reference>
<keyword evidence="6" id="KW-0349">Heme</keyword>
<keyword evidence="5 6" id="KW-0408">Iron</keyword>
<comment type="cofactor">
    <cofactor evidence="1 6">
        <name>heme</name>
        <dbReference type="ChEBI" id="CHEBI:30413"/>
    </cofactor>
</comment>
<organism evidence="7 8">
    <name type="scientific">Talaromyces amestolkiae</name>
    <dbReference type="NCBI Taxonomy" id="1196081"/>
    <lineage>
        <taxon>Eukaryota</taxon>
        <taxon>Fungi</taxon>
        <taxon>Dikarya</taxon>
        <taxon>Ascomycota</taxon>
        <taxon>Pezizomycotina</taxon>
        <taxon>Eurotiomycetes</taxon>
        <taxon>Eurotiomycetidae</taxon>
        <taxon>Eurotiales</taxon>
        <taxon>Trichocomaceae</taxon>
        <taxon>Talaromyces</taxon>
        <taxon>Talaromyces sect. Talaromyces</taxon>
    </lineage>
</organism>
<dbReference type="RefSeq" id="XP_040728636.1">
    <property type="nucleotide sequence ID" value="XM_040873332.1"/>
</dbReference>
<dbReference type="PANTHER" id="PTHR24305">
    <property type="entry name" value="CYTOCHROME P450"/>
    <property type="match status" value="1"/>
</dbReference>
<feature type="binding site" description="axial binding residue" evidence="6">
    <location>
        <position position="308"/>
    </location>
    <ligand>
        <name>heme</name>
        <dbReference type="ChEBI" id="CHEBI:30413"/>
    </ligand>
    <ligandPart>
        <name>Fe</name>
        <dbReference type="ChEBI" id="CHEBI:18248"/>
    </ligandPart>
</feature>
<evidence type="ECO:0000256" key="3">
    <source>
        <dbReference type="ARBA" id="ARBA00022723"/>
    </source>
</evidence>
<dbReference type="GO" id="GO:0004497">
    <property type="term" value="F:monooxygenase activity"/>
    <property type="evidence" value="ECO:0007669"/>
    <property type="project" value="InterPro"/>
</dbReference>
<name>A0A364KKP9_TALAM</name>
<proteinExistence type="inferred from homology"/>
<dbReference type="STRING" id="1196081.A0A364KKP9"/>
<keyword evidence="8" id="KW-1185">Reference proteome</keyword>
<evidence type="ECO:0000256" key="5">
    <source>
        <dbReference type="ARBA" id="ARBA00023004"/>
    </source>
</evidence>